<comment type="caution">
    <text evidence="14">The sequence shown here is derived from an EMBL/GenBank/DDBJ whole genome shotgun (WGS) entry which is preliminary data.</text>
</comment>
<feature type="transmembrane region" description="Helical" evidence="12">
    <location>
        <begin position="392"/>
        <end position="410"/>
    </location>
</feature>
<keyword evidence="4 12" id="KW-0812">Transmembrane</keyword>
<evidence type="ECO:0000256" key="8">
    <source>
        <dbReference type="ARBA" id="ARBA00022989"/>
    </source>
</evidence>
<keyword evidence="3 12" id="KW-0813">Transport</keyword>
<evidence type="ECO:0000256" key="2">
    <source>
        <dbReference type="ARBA" id="ARBA00009765"/>
    </source>
</evidence>
<evidence type="ECO:0000256" key="11">
    <source>
        <dbReference type="ARBA" id="ARBA00023136"/>
    </source>
</evidence>
<keyword evidence="15" id="KW-1185">Reference proteome</keyword>
<organism evidence="14 15">
    <name type="scientific">Saitozyma podzolica</name>
    <dbReference type="NCBI Taxonomy" id="1890683"/>
    <lineage>
        <taxon>Eukaryota</taxon>
        <taxon>Fungi</taxon>
        <taxon>Dikarya</taxon>
        <taxon>Basidiomycota</taxon>
        <taxon>Agaricomycotina</taxon>
        <taxon>Tremellomycetes</taxon>
        <taxon>Tremellales</taxon>
        <taxon>Trimorphomycetaceae</taxon>
        <taxon>Saitozyma</taxon>
    </lineage>
</organism>
<evidence type="ECO:0000256" key="1">
    <source>
        <dbReference type="ARBA" id="ARBA00004448"/>
    </source>
</evidence>
<dbReference type="Gene3D" id="2.40.128.330">
    <property type="match status" value="1"/>
</dbReference>
<dbReference type="GO" id="GO:0045016">
    <property type="term" value="P:mitochondrial magnesium ion transmembrane transport"/>
    <property type="evidence" value="ECO:0007669"/>
    <property type="project" value="TreeGrafter"/>
</dbReference>
<dbReference type="Gene3D" id="1.20.58.340">
    <property type="entry name" value="Magnesium transport protein CorA, transmembrane region"/>
    <property type="match status" value="1"/>
</dbReference>
<name>A0A427YSA5_9TREE</name>
<evidence type="ECO:0000256" key="7">
    <source>
        <dbReference type="ARBA" id="ARBA00022946"/>
    </source>
</evidence>
<dbReference type="InterPro" id="IPR039204">
    <property type="entry name" value="MRS2-like"/>
</dbReference>
<evidence type="ECO:0000256" key="10">
    <source>
        <dbReference type="ARBA" id="ARBA00023128"/>
    </source>
</evidence>
<reference evidence="14 15" key="1">
    <citation type="submission" date="2018-11" db="EMBL/GenBank/DDBJ databases">
        <title>Genome sequence of Saitozyma podzolica DSM 27192.</title>
        <authorList>
            <person name="Aliyu H."/>
            <person name="Gorte O."/>
            <person name="Ochsenreither K."/>
        </authorList>
    </citation>
    <scope>NUCLEOTIDE SEQUENCE [LARGE SCALE GENOMIC DNA]</scope>
    <source>
        <strain evidence="14 15">DSM 27192</strain>
    </source>
</reference>
<dbReference type="STRING" id="1890683.A0A427YSA5"/>
<dbReference type="EMBL" id="RSCD01000003">
    <property type="protein sequence ID" value="RSH94003.1"/>
    <property type="molecule type" value="Genomic_DNA"/>
</dbReference>
<evidence type="ECO:0000256" key="3">
    <source>
        <dbReference type="ARBA" id="ARBA00022448"/>
    </source>
</evidence>
<dbReference type="GO" id="GO:0005743">
    <property type="term" value="C:mitochondrial inner membrane"/>
    <property type="evidence" value="ECO:0007669"/>
    <property type="project" value="UniProtKB-SubCell"/>
</dbReference>
<dbReference type="PANTHER" id="PTHR13890">
    <property type="entry name" value="RNA SPLICING PROTEIN MRS2, MITOCHONDRIAL"/>
    <property type="match status" value="1"/>
</dbReference>
<keyword evidence="5 12" id="KW-0999">Mitochondrion inner membrane</keyword>
<comment type="similarity">
    <text evidence="2 12">Belongs to the CorA metal ion transporter (MIT) (TC 1.A.35) family.</text>
</comment>
<evidence type="ECO:0000256" key="9">
    <source>
        <dbReference type="ARBA" id="ARBA00023065"/>
    </source>
</evidence>
<dbReference type="Pfam" id="PF22099">
    <property type="entry name" value="MRS2-like"/>
    <property type="match status" value="1"/>
</dbReference>
<evidence type="ECO:0000256" key="12">
    <source>
        <dbReference type="RuleBase" id="RU366042"/>
    </source>
</evidence>
<feature type="region of interest" description="Disordered" evidence="13">
    <location>
        <begin position="68"/>
        <end position="109"/>
    </location>
</feature>
<evidence type="ECO:0000256" key="4">
    <source>
        <dbReference type="ARBA" id="ARBA00022692"/>
    </source>
</evidence>
<keyword evidence="6 12" id="KW-0460">Magnesium</keyword>
<evidence type="ECO:0000256" key="5">
    <source>
        <dbReference type="ARBA" id="ARBA00022792"/>
    </source>
</evidence>
<evidence type="ECO:0000256" key="6">
    <source>
        <dbReference type="ARBA" id="ARBA00022842"/>
    </source>
</evidence>
<dbReference type="AlphaFoldDB" id="A0A427YSA5"/>
<accession>A0A427YSA5</accession>
<dbReference type="OrthoDB" id="10251508at2759"/>
<sequence length="616" mass="69460">MSAARAIPRISTQNALAGLKIPARSAPPPPSFLLPGLASKWCQRRAFLTRRSTSFWTQSFPPQIVSSGSTASFVPSVPPSPSSPALEGARAESSRHGHERSAVDGKRKERKQRYLDSLMEKAGDLSLRCSIIDAEGNWRAEEGRYKKTELCKEYDLDPRDLRKLDSLTPNLVPIIITRRSCILISMLHIRALIQPERVIIFDTAGTVESEVQRRFKWHLERNVRAGIKAREHEDGEDDPVLPYEHRALESILVATANALEEEMTFTRQLVQQLLADLEDDINRDNLKRLLHYSRRIVGFQSRARYVKRAVDEILDNDEDLSAMYLTDRARGKPRALHDHEQLEVLLESFAKQVEEIVSEVDTTVANMQSTQEIAELMLDSGRNALLALDIKISIATLGVGTGALVAGFFGMNLTSHFESSTYGFYAASGSAALLATLVFVYGIRVLRRVRRVALTGKTPRRGLVLFGRAPNMEPTPPWEAQLEDHFRCNDPITGAPWAQPAAHKAQGALQRKLAIWDWILRRKGHVPGSPGDPVWINRAADMARARDAMHGERLQQAEQGDQERRGWDKQGWEDRMKAVEKIRAGRMKAWEKGEWEPGWEAASWKWGRGKPKWAKE</sequence>
<keyword evidence="7" id="KW-0809">Transit peptide</keyword>
<gene>
    <name evidence="14" type="primary">MRS2</name>
    <name evidence="14" type="ORF">EHS25_006656</name>
</gene>
<dbReference type="FunFam" id="1.20.58.340:FF:000031">
    <property type="entry name" value="Chromosome 12, whole genome shotgun sequence"/>
    <property type="match status" value="1"/>
</dbReference>
<dbReference type="CDD" id="cd12823">
    <property type="entry name" value="Mrs2_Mfm1p-like"/>
    <property type="match status" value="1"/>
</dbReference>
<dbReference type="Proteomes" id="UP000279259">
    <property type="component" value="Unassembled WGS sequence"/>
</dbReference>
<evidence type="ECO:0000256" key="13">
    <source>
        <dbReference type="SAM" id="MobiDB-lite"/>
    </source>
</evidence>
<feature type="compositionally biased region" description="Basic and acidic residues" evidence="13">
    <location>
        <begin position="89"/>
        <end position="109"/>
    </location>
</feature>
<feature type="region of interest" description="Disordered" evidence="13">
    <location>
        <begin position="548"/>
        <end position="570"/>
    </location>
</feature>
<comment type="subcellular location">
    <subcellularLocation>
        <location evidence="1 12">Mitochondrion inner membrane</location>
        <topology evidence="1 12">Multi-pass membrane protein</topology>
    </subcellularLocation>
</comment>
<evidence type="ECO:0000313" key="14">
    <source>
        <dbReference type="EMBL" id="RSH94003.1"/>
    </source>
</evidence>
<dbReference type="FunFam" id="2.40.128.330:FF:000002">
    <property type="entry name" value="Inner membrane magnesium transporter mrs2"/>
    <property type="match status" value="1"/>
</dbReference>
<dbReference type="GO" id="GO:0015095">
    <property type="term" value="F:magnesium ion transmembrane transporter activity"/>
    <property type="evidence" value="ECO:0007669"/>
    <property type="project" value="TreeGrafter"/>
</dbReference>
<keyword evidence="8 12" id="KW-1133">Transmembrane helix</keyword>
<protein>
    <recommendedName>
        <fullName evidence="12">Magnesium transporter</fullName>
    </recommendedName>
</protein>
<keyword evidence="9 12" id="KW-0406">Ion transport</keyword>
<feature type="transmembrane region" description="Helical" evidence="12">
    <location>
        <begin position="422"/>
        <end position="443"/>
    </location>
</feature>
<evidence type="ECO:0000313" key="15">
    <source>
        <dbReference type="Proteomes" id="UP000279259"/>
    </source>
</evidence>
<dbReference type="PANTHER" id="PTHR13890:SF0">
    <property type="entry name" value="MAGNESIUM TRANSPORTER MRS2 HOMOLOG, MITOCHONDRIAL"/>
    <property type="match status" value="1"/>
</dbReference>
<proteinExistence type="inferred from homology"/>
<keyword evidence="10" id="KW-0496">Mitochondrion</keyword>
<keyword evidence="11 12" id="KW-0472">Membrane</keyword>